<gene>
    <name evidence="2" type="ORF">RHSIM_Rhsim03G0246800</name>
</gene>
<keyword evidence="3" id="KW-1185">Reference proteome</keyword>
<dbReference type="EMBL" id="WJXA01000003">
    <property type="protein sequence ID" value="KAF7149470.1"/>
    <property type="molecule type" value="Genomic_DNA"/>
</dbReference>
<evidence type="ECO:0000313" key="2">
    <source>
        <dbReference type="EMBL" id="KAF7149470.1"/>
    </source>
</evidence>
<protein>
    <submittedName>
        <fullName evidence="2">Uncharacterized protein</fullName>
    </submittedName>
</protein>
<dbReference type="OrthoDB" id="5395350at2759"/>
<name>A0A834LR87_RHOSS</name>
<comment type="caution">
    <text evidence="2">The sequence shown here is derived from an EMBL/GenBank/DDBJ whole genome shotgun (WGS) entry which is preliminary data.</text>
</comment>
<accession>A0A834LR87</accession>
<proteinExistence type="predicted"/>
<reference evidence="2" key="1">
    <citation type="submission" date="2019-11" db="EMBL/GenBank/DDBJ databases">
        <authorList>
            <person name="Liu Y."/>
            <person name="Hou J."/>
            <person name="Li T.-Q."/>
            <person name="Guan C.-H."/>
            <person name="Wu X."/>
            <person name="Wu H.-Z."/>
            <person name="Ling F."/>
            <person name="Zhang R."/>
            <person name="Shi X.-G."/>
            <person name="Ren J.-P."/>
            <person name="Chen E.-F."/>
            <person name="Sun J.-M."/>
        </authorList>
    </citation>
    <scope>NUCLEOTIDE SEQUENCE</scope>
    <source>
        <strain evidence="2">Adult_tree_wgs_1</strain>
        <tissue evidence="2">Leaves</tissue>
    </source>
</reference>
<dbReference type="GO" id="GO:0003729">
    <property type="term" value="F:mRNA binding"/>
    <property type="evidence" value="ECO:0007669"/>
    <property type="project" value="TreeGrafter"/>
</dbReference>
<feature type="region of interest" description="Disordered" evidence="1">
    <location>
        <begin position="555"/>
        <end position="649"/>
    </location>
</feature>
<dbReference type="PANTHER" id="PTHR15725">
    <property type="entry name" value="ZN-FINGER, C-X8-C-X5-C-X3-H TYPE-CONTAINING"/>
    <property type="match status" value="1"/>
</dbReference>
<feature type="compositionally biased region" description="Basic and acidic residues" evidence="1">
    <location>
        <begin position="609"/>
        <end position="619"/>
    </location>
</feature>
<dbReference type="PANTHER" id="PTHR15725:SF0">
    <property type="entry name" value="ZINC FINGER CCCH DOMAIN-CONTAINING PROTEIN 32-LIKE"/>
    <property type="match status" value="1"/>
</dbReference>
<dbReference type="AlphaFoldDB" id="A0A834LR87"/>
<dbReference type="Proteomes" id="UP000626092">
    <property type="component" value="Unassembled WGS sequence"/>
</dbReference>
<evidence type="ECO:0000256" key="1">
    <source>
        <dbReference type="SAM" id="MobiDB-lite"/>
    </source>
</evidence>
<feature type="compositionally biased region" description="Basic and acidic residues" evidence="1">
    <location>
        <begin position="570"/>
        <end position="579"/>
    </location>
</feature>
<feature type="compositionally biased region" description="Low complexity" evidence="1">
    <location>
        <begin position="623"/>
        <end position="636"/>
    </location>
</feature>
<evidence type="ECO:0000313" key="3">
    <source>
        <dbReference type="Proteomes" id="UP000626092"/>
    </source>
</evidence>
<sequence length="669" mass="75013">MFYIKTGHYVDMSLWTMEHQDSIDDSTILMSLPLHVHTEVSSESAPPLYQSAAPTRKLKTPCFFIRMVFATKFALTGSKLSWTLLKEYSISEVREGSGYAATLVESTASLGFVYEGESLMKGSELCARGAGELTAGVSKKGTNPFAGVCLWDLWGRVFARMEGVGQTMIVWLLLLMSEDNHAIRRCYFLLLLRVLLLPLWCDDLVRNVTDNVKRDDSLINLIIGIDLIPSENFMGAQGRECWRLGANFAPEEEIISEMTFPANLGADDQRESEKGLGNPWLFGRLNSEVHSDRVGSFSKPKQQYVEKRQPRQKFLSSEVSGELVSRKKRSTEEKSNVFSGPKTFDEIKEEKKKLKRMGILPAGPGIQAELYQKSDRWPFVHGPHEAGTLAWKSSKTDSAVTGAPSLENKTSAVSDERSAPVEILPNPSEAASMRAAELQIKPKPYVHLSAHTNIEDQSASPDISASECEKAPVVRSEMLLLGTDLVRSRSLVCTDQSLEEDANLLDDDRLQNHGYEEEPEYLLSVDRGMILLINERFDSIREFHERSRERMLEPIFPRKRKSFPENLGADDQRGGDLRNHLKKRRGLLMVDRKKRSTEGKSNVFSGPKTLDEIKEEKRNAKQNGNSSGRPGNSSRTTSEEFQGPKTLSEILKERNKLGSVIAAAKLLEH</sequence>
<organism evidence="2 3">
    <name type="scientific">Rhododendron simsii</name>
    <name type="common">Sims's rhododendron</name>
    <dbReference type="NCBI Taxonomy" id="118357"/>
    <lineage>
        <taxon>Eukaryota</taxon>
        <taxon>Viridiplantae</taxon>
        <taxon>Streptophyta</taxon>
        <taxon>Embryophyta</taxon>
        <taxon>Tracheophyta</taxon>
        <taxon>Spermatophyta</taxon>
        <taxon>Magnoliopsida</taxon>
        <taxon>eudicotyledons</taxon>
        <taxon>Gunneridae</taxon>
        <taxon>Pentapetalae</taxon>
        <taxon>asterids</taxon>
        <taxon>Ericales</taxon>
        <taxon>Ericaceae</taxon>
        <taxon>Ericoideae</taxon>
        <taxon>Rhodoreae</taxon>
        <taxon>Rhododendron</taxon>
    </lineage>
</organism>